<accession>A0A1H0IER8</accession>
<evidence type="ECO:0000256" key="5">
    <source>
        <dbReference type="SAM" id="Phobius"/>
    </source>
</evidence>
<feature type="transmembrane region" description="Helical" evidence="5">
    <location>
        <begin position="227"/>
        <end position="243"/>
    </location>
</feature>
<dbReference type="PANTHER" id="PTHR37422">
    <property type="entry name" value="TEICHURONIC ACID BIOSYNTHESIS PROTEIN TUAE"/>
    <property type="match status" value="1"/>
</dbReference>
<feature type="transmembrane region" description="Helical" evidence="5">
    <location>
        <begin position="110"/>
        <end position="128"/>
    </location>
</feature>
<dbReference type="Proteomes" id="UP000198793">
    <property type="component" value="Unassembled WGS sequence"/>
</dbReference>
<dbReference type="Pfam" id="PF04932">
    <property type="entry name" value="Wzy_C"/>
    <property type="match status" value="1"/>
</dbReference>
<feature type="transmembrane region" description="Helical" evidence="5">
    <location>
        <begin position="135"/>
        <end position="159"/>
    </location>
</feature>
<evidence type="ECO:0000256" key="4">
    <source>
        <dbReference type="ARBA" id="ARBA00023136"/>
    </source>
</evidence>
<dbReference type="AlphaFoldDB" id="A0A1H0IER8"/>
<dbReference type="EMBL" id="FNIT01000005">
    <property type="protein sequence ID" value="SDO29893.1"/>
    <property type="molecule type" value="Genomic_DNA"/>
</dbReference>
<keyword evidence="7" id="KW-0436">Ligase</keyword>
<feature type="transmembrane region" description="Helical" evidence="5">
    <location>
        <begin position="410"/>
        <end position="425"/>
    </location>
</feature>
<feature type="domain" description="O-antigen ligase-related" evidence="6">
    <location>
        <begin position="212"/>
        <end position="357"/>
    </location>
</feature>
<dbReference type="STRING" id="1166073.SAMN05192530_105104"/>
<evidence type="ECO:0000256" key="2">
    <source>
        <dbReference type="ARBA" id="ARBA00022692"/>
    </source>
</evidence>
<feature type="transmembrane region" description="Helical" evidence="5">
    <location>
        <begin position="20"/>
        <end position="40"/>
    </location>
</feature>
<dbReference type="GO" id="GO:0016874">
    <property type="term" value="F:ligase activity"/>
    <property type="evidence" value="ECO:0007669"/>
    <property type="project" value="UniProtKB-KW"/>
</dbReference>
<dbReference type="InterPro" id="IPR051533">
    <property type="entry name" value="WaaL-like"/>
</dbReference>
<feature type="transmembrane region" description="Helical" evidence="5">
    <location>
        <begin position="250"/>
        <end position="275"/>
    </location>
</feature>
<evidence type="ECO:0000313" key="7">
    <source>
        <dbReference type="EMBL" id="SDO29893.1"/>
    </source>
</evidence>
<gene>
    <name evidence="7" type="ORF">SAMN05192530_105104</name>
</gene>
<comment type="subcellular location">
    <subcellularLocation>
        <location evidence="1">Membrane</location>
        <topology evidence="1">Multi-pass membrane protein</topology>
    </subcellularLocation>
</comment>
<keyword evidence="8" id="KW-1185">Reference proteome</keyword>
<dbReference type="InterPro" id="IPR007016">
    <property type="entry name" value="O-antigen_ligase-rel_domated"/>
</dbReference>
<keyword evidence="2 5" id="KW-0812">Transmembrane</keyword>
<dbReference type="PANTHER" id="PTHR37422:SF21">
    <property type="entry name" value="EXOQ-LIKE PROTEIN"/>
    <property type="match status" value="1"/>
</dbReference>
<keyword evidence="4 5" id="KW-0472">Membrane</keyword>
<keyword evidence="3 5" id="KW-1133">Transmembrane helix</keyword>
<feature type="transmembrane region" description="Helical" evidence="5">
    <location>
        <begin position="87"/>
        <end position="104"/>
    </location>
</feature>
<proteinExistence type="predicted"/>
<name>A0A1H0IER8_9HYPH</name>
<evidence type="ECO:0000259" key="6">
    <source>
        <dbReference type="Pfam" id="PF04932"/>
    </source>
</evidence>
<evidence type="ECO:0000256" key="1">
    <source>
        <dbReference type="ARBA" id="ARBA00004141"/>
    </source>
</evidence>
<evidence type="ECO:0000313" key="8">
    <source>
        <dbReference type="Proteomes" id="UP000198793"/>
    </source>
</evidence>
<sequence length="428" mass="45669">MTTLAPERGLSAQAGDWAAVLRTAIATAILSALLVTFQPFVVTFEAKTPDAGSPVNQLGYGLLMLAGLLAHLTLTPPALLRRIAHPVWLMMAFWLVFASLHSPWPDVSLRAVGFTLAAMIAATAVFTLPPDARSFRVALALSVSAVLGLSYVGIVLLPGSAIHQAGELESIHAGLWRGIYSHKNVAGPVMACLCYAGFYLFRAGWRGVGGAIAVLSAVFVLETGSKTTLALLPAVALLVLGARRMGRVPVVLLLASALALMAAFTLGTVLSPALYAVQQWVLPGTTLTGRLDLWRFALQALAGHEWLGMGFDSFWTTPAVAAAEVPLGSSWDPRGIVNAHSGYLDLVIAMGWPGLVLGLLLIVALPLRDFARSRDDDEARRLADLFLMILAFTLLNAFVESFLFARGAPVWMLLWLSVAGLRFLARQP</sequence>
<organism evidence="7 8">
    <name type="scientific">Aureimonas jatrophae</name>
    <dbReference type="NCBI Taxonomy" id="1166073"/>
    <lineage>
        <taxon>Bacteria</taxon>
        <taxon>Pseudomonadati</taxon>
        <taxon>Pseudomonadota</taxon>
        <taxon>Alphaproteobacteria</taxon>
        <taxon>Hyphomicrobiales</taxon>
        <taxon>Aurantimonadaceae</taxon>
        <taxon>Aureimonas</taxon>
    </lineage>
</organism>
<protein>
    <submittedName>
        <fullName evidence="7">O-antigen ligase</fullName>
    </submittedName>
</protein>
<dbReference type="OrthoDB" id="4391260at2"/>
<feature type="transmembrane region" description="Helical" evidence="5">
    <location>
        <begin position="385"/>
        <end position="404"/>
    </location>
</feature>
<evidence type="ECO:0000256" key="3">
    <source>
        <dbReference type="ARBA" id="ARBA00022989"/>
    </source>
</evidence>
<reference evidence="7 8" key="1">
    <citation type="submission" date="2016-10" db="EMBL/GenBank/DDBJ databases">
        <authorList>
            <person name="de Groot N.N."/>
        </authorList>
    </citation>
    <scope>NUCLEOTIDE SEQUENCE [LARGE SCALE GENOMIC DNA]</scope>
    <source>
        <strain evidence="8">L7-484,KACC 16230,DSM 25025</strain>
    </source>
</reference>
<feature type="transmembrane region" description="Helical" evidence="5">
    <location>
        <begin position="343"/>
        <end position="365"/>
    </location>
</feature>
<dbReference type="RefSeq" id="WP_090673588.1">
    <property type="nucleotide sequence ID" value="NZ_FNIT01000005.1"/>
</dbReference>
<feature type="transmembrane region" description="Helical" evidence="5">
    <location>
        <begin position="60"/>
        <end position="80"/>
    </location>
</feature>
<dbReference type="GO" id="GO:0016020">
    <property type="term" value="C:membrane"/>
    <property type="evidence" value="ECO:0007669"/>
    <property type="project" value="UniProtKB-SubCell"/>
</dbReference>